<accession>A0ABW5EG65</accession>
<gene>
    <name evidence="1" type="ORF">ACFSKX_14375</name>
</gene>
<name>A0ABW5EG65_9GAMM</name>
<dbReference type="Proteomes" id="UP001597425">
    <property type="component" value="Unassembled WGS sequence"/>
</dbReference>
<proteinExistence type="predicted"/>
<reference evidence="2" key="1">
    <citation type="journal article" date="2019" name="Int. J. Syst. Evol. Microbiol.">
        <title>The Global Catalogue of Microorganisms (GCM) 10K type strain sequencing project: providing services to taxonomists for standard genome sequencing and annotation.</title>
        <authorList>
            <consortium name="The Broad Institute Genomics Platform"/>
            <consortium name="The Broad Institute Genome Sequencing Center for Infectious Disease"/>
            <person name="Wu L."/>
            <person name="Ma J."/>
        </authorList>
    </citation>
    <scope>NUCLEOTIDE SEQUENCE [LARGE SCALE GENOMIC DNA]</scope>
    <source>
        <strain evidence="2">KCTC 12848</strain>
    </source>
</reference>
<evidence type="ECO:0000313" key="2">
    <source>
        <dbReference type="Proteomes" id="UP001597425"/>
    </source>
</evidence>
<protein>
    <recommendedName>
        <fullName evidence="3">Transcriptional regulator</fullName>
    </recommendedName>
</protein>
<evidence type="ECO:0000313" key="1">
    <source>
        <dbReference type="EMBL" id="MFD2311610.1"/>
    </source>
</evidence>
<dbReference type="RefSeq" id="WP_265722818.1">
    <property type="nucleotide sequence ID" value="NZ_JAPIVK010000030.1"/>
</dbReference>
<organism evidence="1 2">
    <name type="scientific">Microbulbifer halophilus</name>
    <dbReference type="NCBI Taxonomy" id="453963"/>
    <lineage>
        <taxon>Bacteria</taxon>
        <taxon>Pseudomonadati</taxon>
        <taxon>Pseudomonadota</taxon>
        <taxon>Gammaproteobacteria</taxon>
        <taxon>Cellvibrionales</taxon>
        <taxon>Microbulbiferaceae</taxon>
        <taxon>Microbulbifer</taxon>
    </lineage>
</organism>
<dbReference type="EMBL" id="JBHUJD010000020">
    <property type="protein sequence ID" value="MFD2311610.1"/>
    <property type="molecule type" value="Genomic_DNA"/>
</dbReference>
<comment type="caution">
    <text evidence="1">The sequence shown here is derived from an EMBL/GenBank/DDBJ whole genome shotgun (WGS) entry which is preliminary data.</text>
</comment>
<evidence type="ECO:0008006" key="3">
    <source>
        <dbReference type="Google" id="ProtNLM"/>
    </source>
</evidence>
<sequence>MRACTDPAGRVAMSYLEIGIREETLVSLLAQRRLAAEDLRGLTPRARRRLRRALLQSLLSGPSADRSLAPL</sequence>
<keyword evidence="2" id="KW-1185">Reference proteome</keyword>